<reference evidence="1 2" key="1">
    <citation type="submission" date="2023-07" db="EMBL/GenBank/DDBJ databases">
        <title>Genomic Encyclopedia of Type Strains, Phase IV (KMG-IV): sequencing the most valuable type-strain genomes for metagenomic binning, comparative biology and taxonomic classification.</title>
        <authorList>
            <person name="Goeker M."/>
        </authorList>
    </citation>
    <scope>NUCLEOTIDE SEQUENCE [LARGE SCALE GENOMIC DNA]</scope>
    <source>
        <strain evidence="1 2">DSM 23837</strain>
    </source>
</reference>
<proteinExistence type="predicted"/>
<dbReference type="GO" id="GO:0003677">
    <property type="term" value="F:DNA binding"/>
    <property type="evidence" value="ECO:0007669"/>
    <property type="project" value="UniProtKB-KW"/>
</dbReference>
<dbReference type="EMBL" id="JAUSTT010000015">
    <property type="protein sequence ID" value="MDQ0176789.1"/>
    <property type="molecule type" value="Genomic_DNA"/>
</dbReference>
<keyword evidence="2" id="KW-1185">Reference proteome</keyword>
<evidence type="ECO:0000313" key="1">
    <source>
        <dbReference type="EMBL" id="MDQ0176789.1"/>
    </source>
</evidence>
<gene>
    <name evidence="1" type="ORF">J2S08_002647</name>
</gene>
<evidence type="ECO:0000313" key="2">
    <source>
        <dbReference type="Proteomes" id="UP001223586"/>
    </source>
</evidence>
<sequence>MKDTTKYVGLDVSKEKIAVAIADEGRNEPRNLGMISNTPNSIRQLVKKLGNPDQLKFCYEAGPTGVLVDDKEAMYVFDRGYVDYERFDRMTEDGFFSFQD</sequence>
<name>A0ABT9WU92_9BACI</name>
<organism evidence="1 2">
    <name type="scientific">Bacillus chungangensis</name>
    <dbReference type="NCBI Taxonomy" id="587633"/>
    <lineage>
        <taxon>Bacteria</taxon>
        <taxon>Bacillati</taxon>
        <taxon>Bacillota</taxon>
        <taxon>Bacilli</taxon>
        <taxon>Bacillales</taxon>
        <taxon>Bacillaceae</taxon>
        <taxon>Bacillus</taxon>
    </lineage>
</organism>
<accession>A0ABT9WU92</accession>
<keyword evidence="1" id="KW-0238">DNA-binding</keyword>
<comment type="caution">
    <text evidence="1">The sequence shown here is derived from an EMBL/GenBank/DDBJ whole genome shotgun (WGS) entry which is preliminary data.</text>
</comment>
<dbReference type="Proteomes" id="UP001223586">
    <property type="component" value="Unassembled WGS sequence"/>
</dbReference>
<protein>
    <submittedName>
        <fullName evidence="1">DNA-binding beta-propeller fold protein YncE</fullName>
    </submittedName>
</protein>